<keyword evidence="2" id="KW-0802">TPR repeat</keyword>
<accession>A0ABQ1W1Z1</accession>
<evidence type="ECO:0000256" key="2">
    <source>
        <dbReference type="ARBA" id="ARBA00022803"/>
    </source>
</evidence>
<evidence type="ECO:0000313" key="5">
    <source>
        <dbReference type="EMBL" id="GGG10011.1"/>
    </source>
</evidence>
<evidence type="ECO:0008006" key="7">
    <source>
        <dbReference type="Google" id="ProtNLM"/>
    </source>
</evidence>
<dbReference type="SUPFAM" id="SSF48452">
    <property type="entry name" value="TPR-like"/>
    <property type="match status" value="3"/>
</dbReference>
<name>A0ABQ1W1Z1_9BACT</name>
<keyword evidence="3" id="KW-0175">Coiled coil</keyword>
<feature type="coiled-coil region" evidence="3">
    <location>
        <begin position="176"/>
        <end position="220"/>
    </location>
</feature>
<feature type="signal peptide" evidence="4">
    <location>
        <begin position="1"/>
        <end position="28"/>
    </location>
</feature>
<dbReference type="PANTHER" id="PTHR45586:SF1">
    <property type="entry name" value="LIPOPOLYSACCHARIDE ASSEMBLY PROTEIN B"/>
    <property type="match status" value="1"/>
</dbReference>
<dbReference type="InterPro" id="IPR011990">
    <property type="entry name" value="TPR-like_helical_dom_sf"/>
</dbReference>
<dbReference type="InterPro" id="IPR019734">
    <property type="entry name" value="TPR_rpt"/>
</dbReference>
<keyword evidence="4" id="KW-0732">Signal</keyword>
<sequence>MPVPVKTCYTYLLLTLALLLLAIPGAMAQNQELALAREYLSKGEYQKAEAIYSKLIDDQRLFSVVYPDYLKTLLAQNNHKDAEKLVKRTIKRYPGQVSYNIDLGIVYQAAGDKAAAEKHFDKLIAQLKPEEVIVAASVFVQHELFDYAEKAYLRGRELSKNPYEHNRSLIALYTFRQKHENLIGEALNLLQENESELIYVQNMLQNSMQDEKTMDLLEKELITRVQQNPDLLAYNELLIWLYIQRRDFYSALLQARSVDKRTRSGGTRVMELGAISARNQDYQGAIEAYEYIIKEYPDGPYYLIARQRLIHAREEQVENTFPVDLDKIRTLITDYEALLAEVGRNDQTVEVLQHMANLYAFHLDDKDKAIALLQEAIAMPRAKSDFVAESKLTLGDIYLLKGEPWESTLLYSQVEKSHKETPIGHEAKLRNARLNYYKGDFELAQAHLDILKLATSREIANDAMDLSLLITDNTGLDTSTVAMEEYAAIELLIFQNKLDEAQNRLDDMLQKFPGHSLTDEIYFRKASIYERTGAFDKAIASLQKVVSAPADILSDDALYKMAYIYEENLKDTQKAQELYNEFLVKHQGSIYVAEARKRFRNLRGDAPVVN</sequence>
<proteinExistence type="predicted"/>
<evidence type="ECO:0000256" key="1">
    <source>
        <dbReference type="ARBA" id="ARBA00022737"/>
    </source>
</evidence>
<organism evidence="5 6">
    <name type="scientific">Pontibacter amylolyticus</name>
    <dbReference type="NCBI Taxonomy" id="1424080"/>
    <lineage>
        <taxon>Bacteria</taxon>
        <taxon>Pseudomonadati</taxon>
        <taxon>Bacteroidota</taxon>
        <taxon>Cytophagia</taxon>
        <taxon>Cytophagales</taxon>
        <taxon>Hymenobacteraceae</taxon>
        <taxon>Pontibacter</taxon>
    </lineage>
</organism>
<evidence type="ECO:0000256" key="4">
    <source>
        <dbReference type="SAM" id="SignalP"/>
    </source>
</evidence>
<feature type="chain" id="PRO_5046536157" description="Tetratricopeptide repeat protein" evidence="4">
    <location>
        <begin position="29"/>
        <end position="610"/>
    </location>
</feature>
<reference evidence="6" key="1">
    <citation type="journal article" date="2019" name="Int. J. Syst. Evol. Microbiol.">
        <title>The Global Catalogue of Microorganisms (GCM) 10K type strain sequencing project: providing services to taxonomists for standard genome sequencing and annotation.</title>
        <authorList>
            <consortium name="The Broad Institute Genomics Platform"/>
            <consortium name="The Broad Institute Genome Sequencing Center for Infectious Disease"/>
            <person name="Wu L."/>
            <person name="Ma J."/>
        </authorList>
    </citation>
    <scope>NUCLEOTIDE SEQUENCE [LARGE SCALE GENOMIC DNA]</scope>
    <source>
        <strain evidence="6">CGMCC 1.12749</strain>
    </source>
</reference>
<dbReference type="Pfam" id="PF13174">
    <property type="entry name" value="TPR_6"/>
    <property type="match status" value="1"/>
</dbReference>
<dbReference type="Proteomes" id="UP000634043">
    <property type="component" value="Unassembled WGS sequence"/>
</dbReference>
<evidence type="ECO:0000256" key="3">
    <source>
        <dbReference type="SAM" id="Coils"/>
    </source>
</evidence>
<keyword evidence="6" id="KW-1185">Reference proteome</keyword>
<dbReference type="Pfam" id="PF25058">
    <property type="entry name" value="ARM_TT21"/>
    <property type="match status" value="1"/>
</dbReference>
<protein>
    <recommendedName>
        <fullName evidence="7">Tetratricopeptide repeat protein</fullName>
    </recommendedName>
</protein>
<dbReference type="InterPro" id="IPR051012">
    <property type="entry name" value="CellSynth/LPSAsmb/PSIAsmb"/>
</dbReference>
<dbReference type="PANTHER" id="PTHR45586">
    <property type="entry name" value="TPR REPEAT-CONTAINING PROTEIN PA4667"/>
    <property type="match status" value="1"/>
</dbReference>
<dbReference type="EMBL" id="BMFP01000002">
    <property type="protein sequence ID" value="GGG10011.1"/>
    <property type="molecule type" value="Genomic_DNA"/>
</dbReference>
<keyword evidence="1" id="KW-0677">Repeat</keyword>
<gene>
    <name evidence="5" type="ORF">GCM10011323_13250</name>
</gene>
<dbReference type="Pfam" id="PF13432">
    <property type="entry name" value="TPR_16"/>
    <property type="match status" value="1"/>
</dbReference>
<evidence type="ECO:0000313" key="6">
    <source>
        <dbReference type="Proteomes" id="UP000634043"/>
    </source>
</evidence>
<dbReference type="Gene3D" id="1.25.40.10">
    <property type="entry name" value="Tetratricopeptide repeat domain"/>
    <property type="match status" value="4"/>
</dbReference>
<comment type="caution">
    <text evidence="5">The sequence shown here is derived from an EMBL/GenBank/DDBJ whole genome shotgun (WGS) entry which is preliminary data.</text>
</comment>
<dbReference type="SMART" id="SM00028">
    <property type="entry name" value="TPR"/>
    <property type="match status" value="5"/>
</dbReference>